<dbReference type="InterPro" id="IPR017850">
    <property type="entry name" value="Alkaline_phosphatase_core_sf"/>
</dbReference>
<feature type="signal peptide" evidence="7">
    <location>
        <begin position="1"/>
        <end position="28"/>
    </location>
</feature>
<name>A0A9X2SN77_9PSEU</name>
<feature type="domain" description="Sulfatase N-terminal" evidence="8">
    <location>
        <begin position="37"/>
        <end position="370"/>
    </location>
</feature>
<evidence type="ECO:0000256" key="4">
    <source>
        <dbReference type="ARBA" id="ARBA00023180"/>
    </source>
</evidence>
<feature type="modified residue" description="3-oxoalanine (Cys)" evidence="5">
    <location>
        <position position="78"/>
    </location>
</feature>
<evidence type="ECO:0000256" key="7">
    <source>
        <dbReference type="SAM" id="SignalP"/>
    </source>
</evidence>
<dbReference type="EMBL" id="JAMXQV010000016">
    <property type="protein sequence ID" value="MCR6486761.1"/>
    <property type="molecule type" value="Genomic_DNA"/>
</dbReference>
<dbReference type="GO" id="GO:0030203">
    <property type="term" value="P:glycosaminoglycan metabolic process"/>
    <property type="evidence" value="ECO:0007669"/>
    <property type="project" value="InterPro"/>
</dbReference>
<dbReference type="AlphaFoldDB" id="A0A9X2SN77"/>
<dbReference type="Pfam" id="PF00884">
    <property type="entry name" value="Sulfatase"/>
    <property type="match status" value="1"/>
</dbReference>
<dbReference type="PANTHER" id="PTHR43108:SF8">
    <property type="entry name" value="SD21168P"/>
    <property type="match status" value="1"/>
</dbReference>
<evidence type="ECO:0000256" key="2">
    <source>
        <dbReference type="ARBA" id="ARBA00022729"/>
    </source>
</evidence>
<feature type="region of interest" description="Disordered" evidence="6">
    <location>
        <begin position="368"/>
        <end position="425"/>
    </location>
</feature>
<dbReference type="CDD" id="cd16147">
    <property type="entry name" value="G6S"/>
    <property type="match status" value="1"/>
</dbReference>
<accession>A0A9X2SN77</accession>
<keyword evidence="4" id="KW-0325">Glycoprotein</keyword>
<evidence type="ECO:0000259" key="8">
    <source>
        <dbReference type="Pfam" id="PF00884"/>
    </source>
</evidence>
<sequence length="494" mass="52731">MVTPRKSRILLATLAVALGLTAVSCSTAEPEAATGKPNVVFVLTDDLAMNLLPYMPNVRQLAHDGTTFANYSVTDSLCCPSRSSIFTGKFPHDTGVFTNGGDDGGFGTFHKRGNENATFAGQLQHAGYRTAMLGKYLNGYQPKSTVDNQAHYVPPGWDEWDVAGNGYPEYGYTLNENHDLTHHGKDPRDYLTDVLAAKAGGFVTGSTQLKKPFFLEVATFAPHGPYTPAPQDKDAFPGLAAPRTPAYDKLPANPPAWLAGREPLTDKEKADIDTDFRKRAQAVQSVDRMVGSLRDTLTKAGVAGNTLVVFSSDNGYHMGEHRLNPGKMTAFDTDVHVPLIAAGAGTGAGKTVANPAANIDLAPTFEALAGTTPPADTDGRSLLPLLTGQPTPDWRTASLVEHHGPDTDPTDPDLPAENSGNPATYEALRTPDLTYVEYADGATEYYDRTTDPDELTNAAAALSPERRTQLHNALQAQVTCHGTQSCAAADHVLP</sequence>
<keyword evidence="3" id="KW-0378">Hydrolase</keyword>
<evidence type="ECO:0000256" key="1">
    <source>
        <dbReference type="ARBA" id="ARBA00008779"/>
    </source>
</evidence>
<dbReference type="Proteomes" id="UP001144096">
    <property type="component" value="Unassembled WGS sequence"/>
</dbReference>
<comment type="similarity">
    <text evidence="1">Belongs to the sulfatase family.</text>
</comment>
<comment type="caution">
    <text evidence="9">The sequence shown here is derived from an EMBL/GenBank/DDBJ whole genome shotgun (WGS) entry which is preliminary data.</text>
</comment>
<dbReference type="PANTHER" id="PTHR43108">
    <property type="entry name" value="N-ACETYLGLUCOSAMINE-6-SULFATASE FAMILY MEMBER"/>
    <property type="match status" value="1"/>
</dbReference>
<dbReference type="InterPro" id="IPR000917">
    <property type="entry name" value="Sulfatase_N"/>
</dbReference>
<gene>
    <name evidence="9" type="ORF">M8542_28430</name>
</gene>
<feature type="chain" id="PRO_5040837122" evidence="7">
    <location>
        <begin position="29"/>
        <end position="494"/>
    </location>
</feature>
<dbReference type="InterPro" id="IPR024607">
    <property type="entry name" value="Sulfatase_CS"/>
</dbReference>
<evidence type="ECO:0000313" key="10">
    <source>
        <dbReference type="Proteomes" id="UP001144096"/>
    </source>
</evidence>
<protein>
    <submittedName>
        <fullName evidence="9">Sulfatase</fullName>
    </submittedName>
</protein>
<dbReference type="InterPro" id="IPR012251">
    <property type="entry name" value="GlcNAc_6-SO4ase"/>
</dbReference>
<evidence type="ECO:0000313" key="9">
    <source>
        <dbReference type="EMBL" id="MCR6486761.1"/>
    </source>
</evidence>
<comment type="PTM">
    <text evidence="5">The conversion to 3-oxoalanine (also known as C-formylglycine, FGly), of a serine or cysteine residue in prokaryotes and of a cysteine residue in eukaryotes, is critical for catalytic activity.</text>
</comment>
<evidence type="ECO:0000256" key="5">
    <source>
        <dbReference type="PIRSR" id="PIRSR036666-50"/>
    </source>
</evidence>
<dbReference type="PROSITE" id="PS51257">
    <property type="entry name" value="PROKAR_LIPOPROTEIN"/>
    <property type="match status" value="1"/>
</dbReference>
<evidence type="ECO:0000256" key="3">
    <source>
        <dbReference type="ARBA" id="ARBA00022801"/>
    </source>
</evidence>
<dbReference type="GO" id="GO:0008449">
    <property type="term" value="F:N-acetylglucosamine-6-sulfatase activity"/>
    <property type="evidence" value="ECO:0007669"/>
    <property type="project" value="InterPro"/>
</dbReference>
<evidence type="ECO:0000256" key="6">
    <source>
        <dbReference type="SAM" id="MobiDB-lite"/>
    </source>
</evidence>
<dbReference type="Gene3D" id="3.40.720.10">
    <property type="entry name" value="Alkaline Phosphatase, subunit A"/>
    <property type="match status" value="1"/>
</dbReference>
<proteinExistence type="inferred from homology"/>
<dbReference type="PIRSF" id="PIRSF036666">
    <property type="entry name" value="G6S"/>
    <property type="match status" value="1"/>
</dbReference>
<keyword evidence="10" id="KW-1185">Reference proteome</keyword>
<dbReference type="PROSITE" id="PS00523">
    <property type="entry name" value="SULFATASE_1"/>
    <property type="match status" value="1"/>
</dbReference>
<organism evidence="9 10">
    <name type="scientific">Amycolatopsis iheyensis</name>
    <dbReference type="NCBI Taxonomy" id="2945988"/>
    <lineage>
        <taxon>Bacteria</taxon>
        <taxon>Bacillati</taxon>
        <taxon>Actinomycetota</taxon>
        <taxon>Actinomycetes</taxon>
        <taxon>Pseudonocardiales</taxon>
        <taxon>Pseudonocardiaceae</taxon>
        <taxon>Amycolatopsis</taxon>
    </lineage>
</organism>
<dbReference type="SUPFAM" id="SSF53649">
    <property type="entry name" value="Alkaline phosphatase-like"/>
    <property type="match status" value="1"/>
</dbReference>
<dbReference type="RefSeq" id="WP_257923333.1">
    <property type="nucleotide sequence ID" value="NZ_JAMXQV010000016.1"/>
</dbReference>
<reference evidence="9" key="1">
    <citation type="submission" date="2022-06" db="EMBL/GenBank/DDBJ databases">
        <title>Amycolatopsis iheyaensis sp. nov., a new species of the genus Amycolatopsis isolated from soil in Iheya island, Japan.</title>
        <authorList>
            <person name="Ngamcharungchit C."/>
            <person name="Kanto H."/>
            <person name="Take A."/>
            <person name="Intra B."/>
            <person name="Matsumoto A."/>
            <person name="Panbangred W."/>
            <person name="Inahashi Y."/>
        </authorList>
    </citation>
    <scope>NUCLEOTIDE SEQUENCE</scope>
    <source>
        <strain evidence="9">OK19-0408</strain>
    </source>
</reference>
<keyword evidence="2 7" id="KW-0732">Signal</keyword>